<keyword evidence="8 9" id="KW-0472">Membrane</keyword>
<dbReference type="Proteomes" id="UP001158067">
    <property type="component" value="Unassembled WGS sequence"/>
</dbReference>
<accession>A0ABY1QFB0</accession>
<sequence>MLLSGWAWSLLGLLAAVAVMQIGIALNQVWAIFRREPELDSGNADCDDPTSHVMVVLCLRGADPFLADCLTALMNLDYPDYEIRIVVDSADDPAWRSIADSGIENFEGCRIEVLENAPLKCGLKNAALLQVIAQLDDRVNAIALIDADTIAHPSWLSELVAPLGRGGVELTTGIRWYLPTRPSLGSCLRLVWNAAASGQMIAASIPWGGSLAMSRRAVDALDLEAHWGAGLSEDTMLTRLLRQHGMRQRFVPSVIMVNQEDCTVSEMMGWIKRQLLVARLYHPSWPLTVVHGFLSALVPLSCLIASAGFALTGQWFSAVGLGVSWLMYQLTVWLMVSIGLGLVDHKLAMIRNEPKRVSQQLILGLVSAVVIVQLLYPFALISAMFAKRVHWRGMEYQIQGDGSIAHQGYRPYASSEEADRLASL</sequence>
<dbReference type="RefSeq" id="WP_283433771.1">
    <property type="nucleotide sequence ID" value="NZ_FXUG01000009.1"/>
</dbReference>
<evidence type="ECO:0000256" key="1">
    <source>
        <dbReference type="ARBA" id="ARBA00004141"/>
    </source>
</evidence>
<dbReference type="InterPro" id="IPR029044">
    <property type="entry name" value="Nucleotide-diphossugar_trans"/>
</dbReference>
<evidence type="ECO:0000256" key="6">
    <source>
        <dbReference type="ARBA" id="ARBA00022692"/>
    </source>
</evidence>
<feature type="transmembrane region" description="Helical" evidence="9">
    <location>
        <begin position="289"/>
        <end position="309"/>
    </location>
</feature>
<feature type="transmembrane region" description="Helical" evidence="9">
    <location>
        <begin position="6"/>
        <end position="26"/>
    </location>
</feature>
<name>A0ABY1QFB0_9BACT</name>
<comment type="pathway">
    <text evidence="2">Lipid metabolism; sphingolipid metabolism.</text>
</comment>
<dbReference type="Gene3D" id="3.90.550.10">
    <property type="entry name" value="Spore Coat Polysaccharide Biosynthesis Protein SpsA, Chain A"/>
    <property type="match status" value="1"/>
</dbReference>
<evidence type="ECO:0000256" key="3">
    <source>
        <dbReference type="ARBA" id="ARBA00004991"/>
    </source>
</evidence>
<evidence type="ECO:0000313" key="10">
    <source>
        <dbReference type="EMBL" id="SMP66150.1"/>
    </source>
</evidence>
<dbReference type="InterPro" id="IPR025993">
    <property type="entry name" value="Ceramide_glucosylTrfase"/>
</dbReference>
<keyword evidence="6 9" id="KW-0812">Transmembrane</keyword>
<dbReference type="SUPFAM" id="SSF53448">
    <property type="entry name" value="Nucleotide-diphospho-sugar transferases"/>
    <property type="match status" value="1"/>
</dbReference>
<keyword evidence="11" id="KW-1185">Reference proteome</keyword>
<keyword evidence="4" id="KW-0328">Glycosyltransferase</keyword>
<gene>
    <name evidence="10" type="ORF">SAMN06265222_109204</name>
</gene>
<evidence type="ECO:0000313" key="11">
    <source>
        <dbReference type="Proteomes" id="UP001158067"/>
    </source>
</evidence>
<protein>
    <submittedName>
        <fullName evidence="10">Glycosyltransferase, catalytic subunit of cellulose synthase and poly-beta-1,6-N-acetylglucosamine synthase</fullName>
    </submittedName>
</protein>
<evidence type="ECO:0000256" key="2">
    <source>
        <dbReference type="ARBA" id="ARBA00004760"/>
    </source>
</evidence>
<evidence type="ECO:0000256" key="4">
    <source>
        <dbReference type="ARBA" id="ARBA00022676"/>
    </source>
</evidence>
<feature type="transmembrane region" description="Helical" evidence="9">
    <location>
        <begin position="361"/>
        <end position="386"/>
    </location>
</feature>
<reference evidence="10 11" key="1">
    <citation type="submission" date="2017-05" db="EMBL/GenBank/DDBJ databases">
        <authorList>
            <person name="Varghese N."/>
            <person name="Submissions S."/>
        </authorList>
    </citation>
    <scope>NUCLEOTIDE SEQUENCE [LARGE SCALE GENOMIC DNA]</scope>
    <source>
        <strain evidence="10 11">DSM 25457</strain>
    </source>
</reference>
<proteinExistence type="predicted"/>
<evidence type="ECO:0000256" key="7">
    <source>
        <dbReference type="ARBA" id="ARBA00022989"/>
    </source>
</evidence>
<comment type="subcellular location">
    <subcellularLocation>
        <location evidence="1">Membrane</location>
        <topology evidence="1">Multi-pass membrane protein</topology>
    </subcellularLocation>
</comment>
<organism evidence="10 11">
    <name type="scientific">Neorhodopirellula lusitana</name>
    <dbReference type="NCBI Taxonomy" id="445327"/>
    <lineage>
        <taxon>Bacteria</taxon>
        <taxon>Pseudomonadati</taxon>
        <taxon>Planctomycetota</taxon>
        <taxon>Planctomycetia</taxon>
        <taxon>Pirellulales</taxon>
        <taxon>Pirellulaceae</taxon>
        <taxon>Neorhodopirellula</taxon>
    </lineage>
</organism>
<evidence type="ECO:0000256" key="8">
    <source>
        <dbReference type="ARBA" id="ARBA00023136"/>
    </source>
</evidence>
<keyword evidence="7 9" id="KW-1133">Transmembrane helix</keyword>
<feature type="transmembrane region" description="Helical" evidence="9">
    <location>
        <begin position="315"/>
        <end position="340"/>
    </location>
</feature>
<keyword evidence="5" id="KW-0808">Transferase</keyword>
<dbReference type="PANTHER" id="PTHR12726:SF0">
    <property type="entry name" value="CERAMIDE GLUCOSYLTRANSFERASE"/>
    <property type="match status" value="1"/>
</dbReference>
<comment type="pathway">
    <text evidence="3">Sphingolipid metabolism.</text>
</comment>
<dbReference type="PANTHER" id="PTHR12726">
    <property type="entry name" value="CERAMIDE GLUCOSYLTRANSFERASE"/>
    <property type="match status" value="1"/>
</dbReference>
<comment type="caution">
    <text evidence="10">The sequence shown here is derived from an EMBL/GenBank/DDBJ whole genome shotgun (WGS) entry which is preliminary data.</text>
</comment>
<dbReference type="Pfam" id="PF13641">
    <property type="entry name" value="Glyco_tranf_2_3"/>
    <property type="match status" value="1"/>
</dbReference>
<evidence type="ECO:0000256" key="9">
    <source>
        <dbReference type="SAM" id="Phobius"/>
    </source>
</evidence>
<evidence type="ECO:0000256" key="5">
    <source>
        <dbReference type="ARBA" id="ARBA00022679"/>
    </source>
</evidence>
<dbReference type="EMBL" id="FXUG01000009">
    <property type="protein sequence ID" value="SMP66150.1"/>
    <property type="molecule type" value="Genomic_DNA"/>
</dbReference>